<evidence type="ECO:0000313" key="4">
    <source>
        <dbReference type="Proteomes" id="UP000290624"/>
    </source>
</evidence>
<comment type="caution">
    <text evidence="3">The sequence shown here is derived from an EMBL/GenBank/DDBJ whole genome shotgun (WGS) entry which is preliminary data.</text>
</comment>
<dbReference type="InterPro" id="IPR006680">
    <property type="entry name" value="Amidohydro-rel"/>
</dbReference>
<protein>
    <submittedName>
        <fullName evidence="3">Amidohydrolase</fullName>
    </submittedName>
</protein>
<dbReference type="GO" id="GO:0016810">
    <property type="term" value="F:hydrolase activity, acting on carbon-nitrogen (but not peptide) bonds"/>
    <property type="evidence" value="ECO:0007669"/>
    <property type="project" value="InterPro"/>
</dbReference>
<gene>
    <name evidence="3" type="ORF">C1706_08995</name>
</gene>
<proteinExistence type="predicted"/>
<evidence type="ECO:0000256" key="1">
    <source>
        <dbReference type="SAM" id="MobiDB-lite"/>
    </source>
</evidence>
<accession>A0A4Q2EHW3</accession>
<keyword evidence="3" id="KW-0378">Hydrolase</keyword>
<feature type="region of interest" description="Disordered" evidence="1">
    <location>
        <begin position="1"/>
        <end position="37"/>
    </location>
</feature>
<dbReference type="AlphaFoldDB" id="A0A4Q2EHW3"/>
<dbReference type="Gene3D" id="2.30.40.10">
    <property type="entry name" value="Urease, subunit C, domain 1"/>
    <property type="match status" value="1"/>
</dbReference>
<organism evidence="3 4">
    <name type="scientific">Propioniciclava flava</name>
    <dbReference type="NCBI Taxonomy" id="2072026"/>
    <lineage>
        <taxon>Bacteria</taxon>
        <taxon>Bacillati</taxon>
        <taxon>Actinomycetota</taxon>
        <taxon>Actinomycetes</taxon>
        <taxon>Propionibacteriales</taxon>
        <taxon>Propionibacteriaceae</taxon>
        <taxon>Propioniciclava</taxon>
    </lineage>
</organism>
<dbReference type="Gene3D" id="3.20.20.140">
    <property type="entry name" value="Metal-dependent hydrolases"/>
    <property type="match status" value="1"/>
</dbReference>
<evidence type="ECO:0000259" key="2">
    <source>
        <dbReference type="Pfam" id="PF01979"/>
    </source>
</evidence>
<dbReference type="InterPro" id="IPR051781">
    <property type="entry name" value="Metallo-dep_Hydrolase"/>
</dbReference>
<dbReference type="Pfam" id="PF01979">
    <property type="entry name" value="Amidohydro_1"/>
    <property type="match status" value="1"/>
</dbReference>
<dbReference type="InterPro" id="IPR032466">
    <property type="entry name" value="Metal_Hydrolase"/>
</dbReference>
<dbReference type="EMBL" id="PPCV01000005">
    <property type="protein sequence ID" value="RXW32162.1"/>
    <property type="molecule type" value="Genomic_DNA"/>
</dbReference>
<dbReference type="OrthoDB" id="3451205at2"/>
<keyword evidence="4" id="KW-1185">Reference proteome</keyword>
<name>A0A4Q2EHW3_9ACTN</name>
<evidence type="ECO:0000313" key="3">
    <source>
        <dbReference type="EMBL" id="RXW32162.1"/>
    </source>
</evidence>
<dbReference type="PANTHER" id="PTHR43135:SF4">
    <property type="entry name" value="AMIDOHYDROLASE-RELATED DOMAIN-CONTAINING PROTEIN"/>
    <property type="match status" value="1"/>
</dbReference>
<dbReference type="SUPFAM" id="SSF51556">
    <property type="entry name" value="Metallo-dependent hydrolases"/>
    <property type="match status" value="1"/>
</dbReference>
<feature type="domain" description="Amidohydrolase-related" evidence="2">
    <location>
        <begin position="81"/>
        <end position="387"/>
    </location>
</feature>
<dbReference type="InterPro" id="IPR011059">
    <property type="entry name" value="Metal-dep_hydrolase_composite"/>
</dbReference>
<dbReference type="Proteomes" id="UP000290624">
    <property type="component" value="Unassembled WGS sequence"/>
</dbReference>
<dbReference type="RefSeq" id="WP_129458901.1">
    <property type="nucleotide sequence ID" value="NZ_PPCV01000005.1"/>
</dbReference>
<sequence>MPQHDAPLGALGQPLVSVTHSHGGGAHTHHVPAGADPHALPRLHVTGRMLPDAEPVEFWIVEGAVTFERVRGATTLATDAWIMPGLVDAHCHIGLDAHGAVDAAAAERQAITDRDAGTLLVRDAGSPADTHWIDERADLPRIIRAGRHIARPRRYIRNFAVEVDPVDVVAEVRTQARRGDGWVKLVGDWIDRDAGDLRPLWPVDTVRQAIAAAHEEGARVTAHTFDEQAVAELVEAGIDGIEHGTGLDDATIALMASRGVALVPTLINIETFPSIAAAADAKFPTYAAHMRALHARRFETIGKAYDAGVPIYAGTDAGGTLAHGILPDEIALLARVGGAEFALGAASWRARAWLGAEQLTEGASADLIVCAHDPRADLQEVRRPLAIVLRGRVITPAEEHHGGDHRH</sequence>
<dbReference type="PANTHER" id="PTHR43135">
    <property type="entry name" value="ALPHA-D-RIBOSE 1-METHYLPHOSPHONATE 5-TRIPHOSPHATE DIPHOSPHATASE"/>
    <property type="match status" value="1"/>
</dbReference>
<reference evidence="3 4" key="1">
    <citation type="submission" date="2018-01" db="EMBL/GenBank/DDBJ databases">
        <title>Lactibacter flavus gen. nov., sp. nov., a novel bacterium of the family Propionibacteriaceae isolated from raw milk and dairy products.</title>
        <authorList>
            <person name="Wenning M."/>
            <person name="Breitenwieser F."/>
            <person name="Huptas C."/>
            <person name="von Neubeck M."/>
            <person name="Busse H.-J."/>
            <person name="Scherer S."/>
        </authorList>
    </citation>
    <scope>NUCLEOTIDE SEQUENCE [LARGE SCALE GENOMIC DNA]</scope>
    <source>
        <strain evidence="3 4">VG341</strain>
    </source>
</reference>